<comment type="caution">
    <text evidence="6">The sequence shown here is derived from an EMBL/GenBank/DDBJ whole genome shotgun (WGS) entry which is preliminary data.</text>
</comment>
<dbReference type="Gene3D" id="1.10.10.10">
    <property type="entry name" value="Winged helix-like DNA-binding domain superfamily/Winged helix DNA-binding domain"/>
    <property type="match status" value="1"/>
</dbReference>
<reference evidence="6 7" key="1">
    <citation type="journal article" date="2015" name="Genome Announc.">
        <title>Expanding the biotechnology potential of lactobacilli through comparative genomics of 213 strains and associated genera.</title>
        <authorList>
            <person name="Sun Z."/>
            <person name="Harris H.M."/>
            <person name="McCann A."/>
            <person name="Guo C."/>
            <person name="Argimon S."/>
            <person name="Zhang W."/>
            <person name="Yang X."/>
            <person name="Jeffery I.B."/>
            <person name="Cooney J.C."/>
            <person name="Kagawa T.F."/>
            <person name="Liu W."/>
            <person name="Song Y."/>
            <person name="Salvetti E."/>
            <person name="Wrobel A."/>
            <person name="Rasinkangas P."/>
            <person name="Parkhill J."/>
            <person name="Rea M.C."/>
            <person name="O'Sullivan O."/>
            <person name="Ritari J."/>
            <person name="Douillard F.P."/>
            <person name="Paul Ross R."/>
            <person name="Yang R."/>
            <person name="Briner A.E."/>
            <person name="Felis G.E."/>
            <person name="de Vos W.M."/>
            <person name="Barrangou R."/>
            <person name="Klaenhammer T.R."/>
            <person name="Caufield P.W."/>
            <person name="Cui Y."/>
            <person name="Zhang H."/>
            <person name="O'Toole P.W."/>
        </authorList>
    </citation>
    <scope>NUCLEOTIDE SEQUENCE [LARGE SCALE GENOMIC DNA]</scope>
    <source>
        <strain evidence="6 7">DSM 14857</strain>
    </source>
</reference>
<dbReference type="GO" id="GO:0005829">
    <property type="term" value="C:cytosol"/>
    <property type="evidence" value="ECO:0007669"/>
    <property type="project" value="TreeGrafter"/>
</dbReference>
<protein>
    <submittedName>
        <fullName evidence="6">LysR family transcriptional regulator</fullName>
    </submittedName>
</protein>
<keyword evidence="4" id="KW-0804">Transcription</keyword>
<evidence type="ECO:0000259" key="5">
    <source>
        <dbReference type="PROSITE" id="PS50931"/>
    </source>
</evidence>
<organism evidence="6 7">
    <name type="scientific">Companilactobacillus versmoldensis DSM 14857 = KCTC 3814</name>
    <dbReference type="NCBI Taxonomy" id="1423815"/>
    <lineage>
        <taxon>Bacteria</taxon>
        <taxon>Bacillati</taxon>
        <taxon>Bacillota</taxon>
        <taxon>Bacilli</taxon>
        <taxon>Lactobacillales</taxon>
        <taxon>Lactobacillaceae</taxon>
        <taxon>Companilactobacillus</taxon>
    </lineage>
</organism>
<dbReference type="InterPro" id="IPR036390">
    <property type="entry name" value="WH_DNA-bd_sf"/>
</dbReference>
<dbReference type="InterPro" id="IPR000847">
    <property type="entry name" value="LysR_HTH_N"/>
</dbReference>
<evidence type="ECO:0000313" key="7">
    <source>
        <dbReference type="Proteomes" id="UP000051647"/>
    </source>
</evidence>
<evidence type="ECO:0000313" key="6">
    <source>
        <dbReference type="EMBL" id="KRL66701.1"/>
    </source>
</evidence>
<evidence type="ECO:0000256" key="3">
    <source>
        <dbReference type="ARBA" id="ARBA00023125"/>
    </source>
</evidence>
<dbReference type="PANTHER" id="PTHR30419:SF8">
    <property type="entry name" value="NITROGEN ASSIMILATION TRANSCRIPTIONAL ACTIVATOR-RELATED"/>
    <property type="match status" value="1"/>
</dbReference>
<dbReference type="Pfam" id="PF00126">
    <property type="entry name" value="HTH_1"/>
    <property type="match status" value="1"/>
</dbReference>
<dbReference type="FunFam" id="1.10.10.10:FF:000001">
    <property type="entry name" value="LysR family transcriptional regulator"/>
    <property type="match status" value="1"/>
</dbReference>
<dbReference type="eggNOG" id="COG0583">
    <property type="taxonomic scope" value="Bacteria"/>
</dbReference>
<accession>A0A0R1SBS5</accession>
<dbReference type="STRING" id="1423815.FC27_GL000439"/>
<dbReference type="InterPro" id="IPR036388">
    <property type="entry name" value="WH-like_DNA-bd_sf"/>
</dbReference>
<keyword evidence="2" id="KW-0805">Transcription regulation</keyword>
<dbReference type="GO" id="GO:0003677">
    <property type="term" value="F:DNA binding"/>
    <property type="evidence" value="ECO:0007669"/>
    <property type="project" value="UniProtKB-KW"/>
</dbReference>
<dbReference type="OrthoDB" id="9803735at2"/>
<evidence type="ECO:0000256" key="2">
    <source>
        <dbReference type="ARBA" id="ARBA00023015"/>
    </source>
</evidence>
<dbReference type="InterPro" id="IPR050950">
    <property type="entry name" value="HTH-type_LysR_regulators"/>
</dbReference>
<dbReference type="SUPFAM" id="SSF53850">
    <property type="entry name" value="Periplasmic binding protein-like II"/>
    <property type="match status" value="1"/>
</dbReference>
<dbReference type="AlphaFoldDB" id="A0A0R1SBS5"/>
<name>A0A0R1SBS5_9LACO</name>
<dbReference type="Proteomes" id="UP000051647">
    <property type="component" value="Unassembled WGS sequence"/>
</dbReference>
<gene>
    <name evidence="6" type="ORF">FC27_GL000439</name>
</gene>
<evidence type="ECO:0000256" key="1">
    <source>
        <dbReference type="ARBA" id="ARBA00009437"/>
    </source>
</evidence>
<dbReference type="PANTHER" id="PTHR30419">
    <property type="entry name" value="HTH-TYPE TRANSCRIPTIONAL REGULATOR YBHD"/>
    <property type="match status" value="1"/>
</dbReference>
<dbReference type="PROSITE" id="PS50931">
    <property type="entry name" value="HTH_LYSR"/>
    <property type="match status" value="1"/>
</dbReference>
<comment type="similarity">
    <text evidence="1">Belongs to the LysR transcriptional regulatory family.</text>
</comment>
<dbReference type="PRINTS" id="PR00039">
    <property type="entry name" value="HTHLYSR"/>
</dbReference>
<evidence type="ECO:0000256" key="4">
    <source>
        <dbReference type="ARBA" id="ARBA00023163"/>
    </source>
</evidence>
<keyword evidence="3" id="KW-0238">DNA-binding</keyword>
<dbReference type="GO" id="GO:0003700">
    <property type="term" value="F:DNA-binding transcription factor activity"/>
    <property type="evidence" value="ECO:0007669"/>
    <property type="project" value="InterPro"/>
</dbReference>
<keyword evidence="7" id="KW-1185">Reference proteome</keyword>
<dbReference type="Gene3D" id="3.40.190.290">
    <property type="match status" value="1"/>
</dbReference>
<dbReference type="CDD" id="cd05466">
    <property type="entry name" value="PBP2_LTTR_substrate"/>
    <property type="match status" value="1"/>
</dbReference>
<sequence length="296" mass="33463">MELRVLNYFLMIAREENITRAAKLLHISQPTLSRQIAGLEQELGVKLFTRQSHQITLTEEGLLLRRRAEEIQQLTDKTISELSSDKSELSGEIAIGSGELLAMNELAAIMTKFHQQYPLVTFTIRSDNSNNIKLKIEQGILDLGMLIEPINTEKYDFIEMSDQESWGILVRDDSPLAKSSKVSPENLQGQSLIMSDSSSMNNEITHWLGNKAKDVHIVSRYNLLYNSTSLVTQGLGILLCLKLESHFDGLTFVPLNPDLKYHSVLAWKADQISSRTVVAFIEFAKKYLRGISHDEK</sequence>
<dbReference type="EMBL" id="AZFA01000012">
    <property type="protein sequence ID" value="KRL66701.1"/>
    <property type="molecule type" value="Genomic_DNA"/>
</dbReference>
<dbReference type="SUPFAM" id="SSF46785">
    <property type="entry name" value="Winged helix' DNA-binding domain"/>
    <property type="match status" value="1"/>
</dbReference>
<proteinExistence type="inferred from homology"/>
<dbReference type="Pfam" id="PF03466">
    <property type="entry name" value="LysR_substrate"/>
    <property type="match status" value="1"/>
</dbReference>
<dbReference type="InterPro" id="IPR005119">
    <property type="entry name" value="LysR_subst-bd"/>
</dbReference>
<dbReference type="PATRIC" id="fig|1423815.3.peg.446"/>
<dbReference type="RefSeq" id="WP_010624337.1">
    <property type="nucleotide sequence ID" value="NZ_AZFA01000012.1"/>
</dbReference>
<feature type="domain" description="HTH lysR-type" evidence="5">
    <location>
        <begin position="1"/>
        <end position="58"/>
    </location>
</feature>